<dbReference type="CDD" id="cd03784">
    <property type="entry name" value="GT1_Gtf-like"/>
    <property type="match status" value="1"/>
</dbReference>
<evidence type="ECO:0000259" key="6">
    <source>
        <dbReference type="Pfam" id="PF26168"/>
    </source>
</evidence>
<gene>
    <name evidence="7" type="ORF">SASPL_103743</name>
</gene>
<evidence type="ECO:0000256" key="3">
    <source>
        <dbReference type="ARBA" id="ARBA00022679"/>
    </source>
</evidence>
<protein>
    <recommendedName>
        <fullName evidence="5">Glycosyltransferase</fullName>
        <ecNumber evidence="5">2.4.1.-</ecNumber>
    </recommendedName>
</protein>
<comment type="similarity">
    <text evidence="1 4">Belongs to the UDP-glycosyltransferase family.</text>
</comment>
<dbReference type="EC" id="2.4.1.-" evidence="5"/>
<feature type="domain" description="Glycosyltransferase N-terminal" evidence="6">
    <location>
        <begin position="17"/>
        <end position="243"/>
    </location>
</feature>
<dbReference type="Pfam" id="PF26168">
    <property type="entry name" value="Glyco_transf_N"/>
    <property type="match status" value="1"/>
</dbReference>
<accession>A0A8X8YHZ3</accession>
<dbReference type="Gene3D" id="3.40.50.2000">
    <property type="entry name" value="Glycogen Phosphorylase B"/>
    <property type="match status" value="2"/>
</dbReference>
<dbReference type="GO" id="GO:0016138">
    <property type="term" value="P:glycoside biosynthetic process"/>
    <property type="evidence" value="ECO:0007669"/>
    <property type="project" value="UniProtKB-ARBA"/>
</dbReference>
<comment type="caution">
    <text evidence="7">The sequence shown here is derived from an EMBL/GenBank/DDBJ whole genome shotgun (WGS) entry which is preliminary data.</text>
</comment>
<evidence type="ECO:0000313" key="8">
    <source>
        <dbReference type="Proteomes" id="UP000298416"/>
    </source>
</evidence>
<dbReference type="AlphaFoldDB" id="A0A8X8YHZ3"/>
<evidence type="ECO:0000313" key="7">
    <source>
        <dbReference type="EMBL" id="KAG6432169.1"/>
    </source>
</evidence>
<evidence type="ECO:0000256" key="5">
    <source>
        <dbReference type="RuleBase" id="RU362057"/>
    </source>
</evidence>
<evidence type="ECO:0000256" key="4">
    <source>
        <dbReference type="RuleBase" id="RU003718"/>
    </source>
</evidence>
<evidence type="ECO:0000256" key="2">
    <source>
        <dbReference type="ARBA" id="ARBA00022676"/>
    </source>
</evidence>
<dbReference type="FunFam" id="3.40.50.2000:FF:000060">
    <property type="entry name" value="Glycosyltransferase"/>
    <property type="match status" value="1"/>
</dbReference>
<organism evidence="7">
    <name type="scientific">Salvia splendens</name>
    <name type="common">Scarlet sage</name>
    <dbReference type="NCBI Taxonomy" id="180675"/>
    <lineage>
        <taxon>Eukaryota</taxon>
        <taxon>Viridiplantae</taxon>
        <taxon>Streptophyta</taxon>
        <taxon>Embryophyta</taxon>
        <taxon>Tracheophyta</taxon>
        <taxon>Spermatophyta</taxon>
        <taxon>Magnoliopsida</taxon>
        <taxon>eudicotyledons</taxon>
        <taxon>Gunneridae</taxon>
        <taxon>Pentapetalae</taxon>
        <taxon>asterids</taxon>
        <taxon>lamiids</taxon>
        <taxon>Lamiales</taxon>
        <taxon>Lamiaceae</taxon>
        <taxon>Nepetoideae</taxon>
        <taxon>Mentheae</taxon>
        <taxon>Salviinae</taxon>
        <taxon>Salvia</taxon>
        <taxon>Salvia subgen. Calosphace</taxon>
        <taxon>core Calosphace</taxon>
    </lineage>
</organism>
<dbReference type="GO" id="GO:0008194">
    <property type="term" value="F:UDP-glycosyltransferase activity"/>
    <property type="evidence" value="ECO:0007669"/>
    <property type="project" value="InterPro"/>
</dbReference>
<name>A0A8X8YHZ3_SALSN</name>
<evidence type="ECO:0000256" key="1">
    <source>
        <dbReference type="ARBA" id="ARBA00009995"/>
    </source>
</evidence>
<reference evidence="7" key="1">
    <citation type="submission" date="2018-01" db="EMBL/GenBank/DDBJ databases">
        <authorList>
            <person name="Mao J.F."/>
        </authorList>
    </citation>
    <scope>NUCLEOTIDE SEQUENCE</scope>
    <source>
        <strain evidence="7">Huo1</strain>
        <tissue evidence="7">Leaf</tissue>
    </source>
</reference>
<keyword evidence="3 4" id="KW-0808">Transferase</keyword>
<keyword evidence="2 4" id="KW-0328">Glycosyltransferase</keyword>
<dbReference type="SUPFAM" id="SSF53756">
    <property type="entry name" value="UDP-Glycosyltransferase/glycogen phosphorylase"/>
    <property type="match status" value="1"/>
</dbReference>
<reference evidence="7" key="2">
    <citation type="submission" date="2020-08" db="EMBL/GenBank/DDBJ databases">
        <title>Plant Genome Project.</title>
        <authorList>
            <person name="Zhang R.-G."/>
        </authorList>
    </citation>
    <scope>NUCLEOTIDE SEQUENCE</scope>
    <source>
        <strain evidence="7">Huo1</strain>
        <tissue evidence="7">Leaf</tissue>
    </source>
</reference>
<dbReference type="Proteomes" id="UP000298416">
    <property type="component" value="Unassembled WGS sequence"/>
</dbReference>
<sequence>MAENGVSSMEANQTMLSILMFPWLGHGHVSPYLQLAKNLSKKNFTIYYCSTPVNLDSIRGALARSSDSPTIHLVELHLPSSPEFPPEYHTTKNILPTLIPKLFEAFSQSKSSFYTIVSSLKPDMVIYDRFQPWAATASSSLGIPAVNFTPGAASVHAFYYHLLRKSDSPFPYEALYLQDYEERPSQNAVVSKIIQEDDKNSGFAHFELSQDIILVKTSRSFEGKYMDYLSVLLQKTIVSVGPLIARAAGEDDESGILQWLSSKSQFSTVFISAGSENYFSKDQMQEVAKGLEISKVNFIWVVRFPHGERVSLDEMLPKGFLDRVGERGKIVQGWARQDGILAHPSVGAFVSHCGWNSTLESIHFRVPVICIPFKLDQPLNARLMVEAGVAVEVVRDGSGNFNSKEFANAIKKVIFEKTGQEMREKAAELSEKMKNEDEGVINEAAEQLRKICMEHKQKK</sequence>
<dbReference type="EMBL" id="PNBA02000002">
    <property type="protein sequence ID" value="KAG6432169.1"/>
    <property type="molecule type" value="Genomic_DNA"/>
</dbReference>
<dbReference type="PANTHER" id="PTHR48044:SF82">
    <property type="entry name" value="GLYCOSYLTRANSFERASE"/>
    <property type="match status" value="1"/>
</dbReference>
<dbReference type="InterPro" id="IPR002213">
    <property type="entry name" value="UDP_glucos_trans"/>
</dbReference>
<dbReference type="PROSITE" id="PS00375">
    <property type="entry name" value="UDPGT"/>
    <property type="match status" value="1"/>
</dbReference>
<dbReference type="Pfam" id="PF00201">
    <property type="entry name" value="UDPGT"/>
    <property type="match status" value="1"/>
</dbReference>
<keyword evidence="8" id="KW-1185">Reference proteome</keyword>
<dbReference type="OrthoDB" id="5835829at2759"/>
<dbReference type="InterPro" id="IPR058980">
    <property type="entry name" value="Glyco_transf_N"/>
</dbReference>
<dbReference type="InterPro" id="IPR035595">
    <property type="entry name" value="UDP_glycos_trans_CS"/>
</dbReference>
<proteinExistence type="inferred from homology"/>
<dbReference type="PANTHER" id="PTHR48044">
    <property type="entry name" value="GLYCOSYLTRANSFERASE"/>
    <property type="match status" value="1"/>
</dbReference>